<gene>
    <name evidence="1" type="ORF">SAMN05878482_101683</name>
</gene>
<evidence type="ECO:0000313" key="1">
    <source>
        <dbReference type="EMBL" id="SIQ22458.1"/>
    </source>
</evidence>
<organism evidence="1 2">
    <name type="scientific">Peribacillus simplex</name>
    <dbReference type="NCBI Taxonomy" id="1478"/>
    <lineage>
        <taxon>Bacteria</taxon>
        <taxon>Bacillati</taxon>
        <taxon>Bacillota</taxon>
        <taxon>Bacilli</taxon>
        <taxon>Bacillales</taxon>
        <taxon>Bacillaceae</taxon>
        <taxon>Peribacillus</taxon>
    </lineage>
</organism>
<protein>
    <submittedName>
        <fullName evidence="1">Uncharacterized nucleotidyltransferase</fullName>
    </submittedName>
</protein>
<name>A0A9X8WHR5_9BACI</name>
<evidence type="ECO:0000313" key="2">
    <source>
        <dbReference type="Proteomes" id="UP000185829"/>
    </source>
</evidence>
<proteinExistence type="predicted"/>
<dbReference type="RefSeq" id="WP_076366277.1">
    <property type="nucleotide sequence ID" value="NZ_FTMX01000001.1"/>
</dbReference>
<dbReference type="EMBL" id="FTMX01000001">
    <property type="protein sequence ID" value="SIQ22458.1"/>
    <property type="molecule type" value="Genomic_DNA"/>
</dbReference>
<dbReference type="InterPro" id="IPR039498">
    <property type="entry name" value="NTP_transf_5"/>
</dbReference>
<dbReference type="Proteomes" id="UP000185829">
    <property type="component" value="Unassembled WGS sequence"/>
</dbReference>
<sequence>MDNNFNLDFDLLSKELCLLLEILKIEDENSIKKLSIELPKDIDWEKFLSLTRHHRVYPLIYSKLIKIDEKIVPSHVIQTLYNDYKKNTFQMLHLSGEMEQVSKVFTENQIRLLFLKGPVIAADLYGDISLRTSKDLDILIQITDLKRADEFLLILGYEREEIPCAKWKWMNHHVTYFHPQKRIEIELHWRIHPYPTKVPNFNELWERKRISEITSYPVYYLGVDDLFLFLVEHGARHAWFRLRWLVDIDQILRKRITNNNILQKNQQNNQQNNHSGGQAIILASQLLNTPINQEMHLLSTEKRSRKQAQMAYFFIIEMGNLNELQHKDNMANYQKHHTLLTNVKKYFSLNRYLFSQKSNVHKFIFIIKLFFPSSMDVNTLKLPKFLHFLYFPLRPFLWFWRKTRYKVLK</sequence>
<dbReference type="AlphaFoldDB" id="A0A9X8WHR5"/>
<comment type="caution">
    <text evidence="1">The sequence shown here is derived from an EMBL/GenBank/DDBJ whole genome shotgun (WGS) entry which is preliminary data.</text>
</comment>
<reference evidence="1 2" key="1">
    <citation type="submission" date="2017-01" db="EMBL/GenBank/DDBJ databases">
        <authorList>
            <person name="Varghese N."/>
            <person name="Submissions S."/>
        </authorList>
    </citation>
    <scope>NUCLEOTIDE SEQUENCE [LARGE SCALE GENOMIC DNA]</scope>
    <source>
        <strain evidence="1 2">RUG2-6</strain>
    </source>
</reference>
<accession>A0A9X8WHR5</accession>
<dbReference type="Pfam" id="PF14907">
    <property type="entry name" value="NTP_transf_5"/>
    <property type="match status" value="1"/>
</dbReference>